<proteinExistence type="predicted"/>
<dbReference type="Proteomes" id="UP001317259">
    <property type="component" value="Unassembled WGS sequence"/>
</dbReference>
<reference evidence="3 4" key="1">
    <citation type="submission" date="2022-04" db="EMBL/GenBank/DDBJ databases">
        <title>Genome draft of Actinomadura sp. ATCC 31491.</title>
        <authorList>
            <person name="Shi X."/>
            <person name="Du Y."/>
        </authorList>
    </citation>
    <scope>NUCLEOTIDE SEQUENCE [LARGE SCALE GENOMIC DNA]</scope>
    <source>
        <strain evidence="3 4">ATCC 31491</strain>
    </source>
</reference>
<dbReference type="InterPro" id="IPR032710">
    <property type="entry name" value="NTF2-like_dom_sf"/>
</dbReference>
<organism evidence="3 4">
    <name type="scientific">Actinomadura luzonensis</name>
    <dbReference type="NCBI Taxonomy" id="2805427"/>
    <lineage>
        <taxon>Bacteria</taxon>
        <taxon>Bacillati</taxon>
        <taxon>Actinomycetota</taxon>
        <taxon>Actinomycetes</taxon>
        <taxon>Streptosporangiales</taxon>
        <taxon>Thermomonosporaceae</taxon>
        <taxon>Actinomadura</taxon>
    </lineage>
</organism>
<dbReference type="Gene3D" id="3.10.450.50">
    <property type="match status" value="1"/>
</dbReference>
<keyword evidence="1" id="KW-0732">Signal</keyword>
<feature type="chain" id="PRO_5045881333" evidence="1">
    <location>
        <begin position="23"/>
        <end position="342"/>
    </location>
</feature>
<dbReference type="SUPFAM" id="SSF54427">
    <property type="entry name" value="NTF2-like"/>
    <property type="match status" value="2"/>
</dbReference>
<keyword evidence="4" id="KW-1185">Reference proteome</keyword>
<feature type="domain" description="SnoaL-like" evidence="2">
    <location>
        <begin position="62"/>
        <end position="141"/>
    </location>
</feature>
<evidence type="ECO:0000256" key="1">
    <source>
        <dbReference type="SAM" id="SignalP"/>
    </source>
</evidence>
<feature type="signal peptide" evidence="1">
    <location>
        <begin position="1"/>
        <end position="22"/>
    </location>
</feature>
<sequence length="342" mass="36397">MKTTPRVLATTLLSTLALTSLAAPASARQSDAPVIEGRVSPAAQTFIDRQTRFGAMPTSPERVDAYGEIFADDATLWEAAGNVINGRAAIKQSIAASLKLVPQFGFTPRRLAAGGDTVMYGAHNVAVIGGTTVEYPAIYRVVIDQAGDVVQGRRYYDRYTWFAPIATGELKLDNLFAGIADAPAAAAGAPAGEPAARVRAATLGPGLLGRAAAWNARNARALVAASGRAPLTGPGLEGRKLYTKAAKLAYLDRLLGSFDDDEQGRNPTALRPGKAVHTREATYQEWYGTVRSQGREISYGVIERFGYRDGRVADWSLTFDTLPLIADAGKITQLYGLLSRPA</sequence>
<evidence type="ECO:0000313" key="3">
    <source>
        <dbReference type="EMBL" id="MCK2219462.1"/>
    </source>
</evidence>
<accession>A0ABT0G4C9</accession>
<dbReference type="Pfam" id="PF12680">
    <property type="entry name" value="SnoaL_2"/>
    <property type="match status" value="1"/>
</dbReference>
<dbReference type="InterPro" id="IPR037401">
    <property type="entry name" value="SnoaL-like"/>
</dbReference>
<name>A0ABT0G4C9_9ACTN</name>
<evidence type="ECO:0000259" key="2">
    <source>
        <dbReference type="Pfam" id="PF12680"/>
    </source>
</evidence>
<protein>
    <submittedName>
        <fullName evidence="3">Nuclear transport factor 2 family protein</fullName>
    </submittedName>
</protein>
<dbReference type="EMBL" id="JAKRKC020000002">
    <property type="protein sequence ID" value="MCK2219462.1"/>
    <property type="molecule type" value="Genomic_DNA"/>
</dbReference>
<gene>
    <name evidence="3" type="ORF">MF672_037545</name>
</gene>
<dbReference type="RefSeq" id="WP_242381452.1">
    <property type="nucleotide sequence ID" value="NZ_JAKRKC020000002.1"/>
</dbReference>
<evidence type="ECO:0000313" key="4">
    <source>
        <dbReference type="Proteomes" id="UP001317259"/>
    </source>
</evidence>
<comment type="caution">
    <text evidence="3">The sequence shown here is derived from an EMBL/GenBank/DDBJ whole genome shotgun (WGS) entry which is preliminary data.</text>
</comment>